<evidence type="ECO:0000313" key="2">
    <source>
        <dbReference type="EMBL" id="KAK0404821.1"/>
    </source>
</evidence>
<reference evidence="2" key="1">
    <citation type="submission" date="2023-06" db="EMBL/GenBank/DDBJ databases">
        <title>Genomic analysis of the entomopathogenic nematode Steinernema hermaphroditum.</title>
        <authorList>
            <person name="Schwarz E.M."/>
            <person name="Heppert J.K."/>
            <person name="Baniya A."/>
            <person name="Schwartz H.T."/>
            <person name="Tan C.-H."/>
            <person name="Antoshechkin I."/>
            <person name="Sternberg P.W."/>
            <person name="Goodrich-Blair H."/>
            <person name="Dillman A.R."/>
        </authorList>
    </citation>
    <scope>NUCLEOTIDE SEQUENCE</scope>
    <source>
        <strain evidence="2">PS9179</strain>
        <tissue evidence="2">Whole animal</tissue>
    </source>
</reference>
<gene>
    <name evidence="2" type="ORF">QR680_017651</name>
</gene>
<dbReference type="Proteomes" id="UP001175271">
    <property type="component" value="Unassembled WGS sequence"/>
</dbReference>
<feature type="compositionally biased region" description="Basic and acidic residues" evidence="1">
    <location>
        <begin position="347"/>
        <end position="357"/>
    </location>
</feature>
<organism evidence="2 3">
    <name type="scientific">Steinernema hermaphroditum</name>
    <dbReference type="NCBI Taxonomy" id="289476"/>
    <lineage>
        <taxon>Eukaryota</taxon>
        <taxon>Metazoa</taxon>
        <taxon>Ecdysozoa</taxon>
        <taxon>Nematoda</taxon>
        <taxon>Chromadorea</taxon>
        <taxon>Rhabditida</taxon>
        <taxon>Tylenchina</taxon>
        <taxon>Panagrolaimomorpha</taxon>
        <taxon>Strongyloidoidea</taxon>
        <taxon>Steinernematidae</taxon>
        <taxon>Steinernema</taxon>
    </lineage>
</organism>
<feature type="region of interest" description="Disordered" evidence="1">
    <location>
        <begin position="454"/>
        <end position="559"/>
    </location>
</feature>
<proteinExistence type="predicted"/>
<dbReference type="EMBL" id="JAUCMV010000004">
    <property type="protein sequence ID" value="KAK0404821.1"/>
    <property type="molecule type" value="Genomic_DNA"/>
</dbReference>
<sequence length="793" mass="88724">MTSEVGFVRNNPFIQNDLGIRKTCRVVPSASTLGISAGGGINWQCRKTNNVSQSASFTNIESVTKPNQDRPLIVLQHLASNKNVDEAAENDIQYGPGIVRRLKERFSKISGAVSQDAEISPHSRRKRYPSVDDILSTDEISTEQARRNHLETSRINGYHQSQDHLDSKPSSALPLQAPTSSPVARNEKSSCAPHGFTEAQASYIIHNPNRIHRLVPVSVQMVQQKETLEKPVDDNTLEPISLLRAKFEHSSRRTDPKIDVRPFRSLSSAPYEKENEPLEPEFLRVHRQLKKTPVRPLKNDRTSSSDHSDLYGANEFYEISPPPADPLPTRAESQNLPVLLTTNDRSPPPEEPKHHDVGDDESLLLSDSDTASYDISAAPAPLIKIPDFGNVDASDVKDTQNKGHDLVTSKINFSNDDSGVGEMHRLLNRFRKTTPAPPPPTKLPSSNIVSIAVGGEESRRDSDEPSNSCQNSTHSASKRPAPVSQQPSSDCASPPRKSLSDRFLETKQQLDHTSSAISSHKSESSRKPYGDDAVELSTDDEERHAWNHADTESDEEKDGRVVLLGKKDLQHDQPDDMKALRESFLKTHYPGSDAITDSSEDEDDEEVERRNIASIIRPANLSVSMLAGDGNPVRHSLVNLVLEEDLPMLMEAMSEECNVCFEDYNDSTTASTSSIIHAPSERRERRRQRNVDRISFVNEPPRVFSYLDEKSCEEEGLWLEGNPITYQDYQKMVDEATETQLQAQMELQRWQQSLQTQEPVEPQNPPSVRSQSRRTIRTPPQSNLIPQKSRPTE</sequence>
<feature type="compositionally biased region" description="Basic and acidic residues" evidence="1">
    <location>
        <begin position="297"/>
        <end position="309"/>
    </location>
</feature>
<feature type="region of interest" description="Disordered" evidence="1">
    <location>
        <begin position="290"/>
        <end position="310"/>
    </location>
</feature>
<accession>A0AA39LP13</accession>
<evidence type="ECO:0000256" key="1">
    <source>
        <dbReference type="SAM" id="MobiDB-lite"/>
    </source>
</evidence>
<name>A0AA39LP13_9BILA</name>
<feature type="compositionally biased region" description="Basic and acidic residues" evidence="1">
    <location>
        <begin position="498"/>
        <end position="510"/>
    </location>
</feature>
<feature type="region of interest" description="Disordered" evidence="1">
    <location>
        <begin position="110"/>
        <end position="191"/>
    </location>
</feature>
<protein>
    <submittedName>
        <fullName evidence="2">Uncharacterized protein</fullName>
    </submittedName>
</protein>
<comment type="caution">
    <text evidence="2">The sequence shown here is derived from an EMBL/GenBank/DDBJ whole genome shotgun (WGS) entry which is preliminary data.</text>
</comment>
<feature type="region of interest" description="Disordered" evidence="1">
    <location>
        <begin position="750"/>
        <end position="793"/>
    </location>
</feature>
<keyword evidence="3" id="KW-1185">Reference proteome</keyword>
<feature type="compositionally biased region" description="Basic and acidic residues" evidence="1">
    <location>
        <begin position="541"/>
        <end position="559"/>
    </location>
</feature>
<feature type="region of interest" description="Disordered" evidence="1">
    <location>
        <begin position="339"/>
        <end position="364"/>
    </location>
</feature>
<evidence type="ECO:0000313" key="3">
    <source>
        <dbReference type="Proteomes" id="UP001175271"/>
    </source>
</evidence>
<dbReference type="AlphaFoldDB" id="A0AA39LP13"/>
<feature type="compositionally biased region" description="Polar residues" evidence="1">
    <location>
        <begin position="465"/>
        <end position="475"/>
    </location>
</feature>
<feature type="compositionally biased region" description="Basic and acidic residues" evidence="1">
    <location>
        <begin position="520"/>
        <end position="530"/>
    </location>
</feature>